<dbReference type="AlphaFoldDB" id="A0A8S9H5C3"/>
<sequence>MDRRFPHYGSALPALWIGAVMDCTGYGHSSINILLHPGQLQLAFPDQTARDPTAISSRNFNSNSFVLPFVKTPSPRLDQHITSSHPFELLLVVRFLQPANKR</sequence>
<reference evidence="1" key="1">
    <citation type="submission" date="2019-12" db="EMBL/GenBank/DDBJ databases">
        <title>Genome sequencing and annotation of Brassica cretica.</title>
        <authorList>
            <person name="Studholme D.J."/>
            <person name="Sarris P.F."/>
        </authorList>
    </citation>
    <scope>NUCLEOTIDE SEQUENCE</scope>
    <source>
        <strain evidence="1">PFS-001/15</strain>
        <tissue evidence="1">Leaf</tissue>
    </source>
</reference>
<organism evidence="1 2">
    <name type="scientific">Brassica cretica</name>
    <name type="common">Mustard</name>
    <dbReference type="NCBI Taxonomy" id="69181"/>
    <lineage>
        <taxon>Eukaryota</taxon>
        <taxon>Viridiplantae</taxon>
        <taxon>Streptophyta</taxon>
        <taxon>Embryophyta</taxon>
        <taxon>Tracheophyta</taxon>
        <taxon>Spermatophyta</taxon>
        <taxon>Magnoliopsida</taxon>
        <taxon>eudicotyledons</taxon>
        <taxon>Gunneridae</taxon>
        <taxon>Pentapetalae</taxon>
        <taxon>rosids</taxon>
        <taxon>malvids</taxon>
        <taxon>Brassicales</taxon>
        <taxon>Brassicaceae</taxon>
        <taxon>Brassiceae</taxon>
        <taxon>Brassica</taxon>
    </lineage>
</organism>
<evidence type="ECO:0000313" key="2">
    <source>
        <dbReference type="Proteomes" id="UP000712281"/>
    </source>
</evidence>
<protein>
    <submittedName>
        <fullName evidence="1">Uncharacterized protein</fullName>
    </submittedName>
</protein>
<proteinExistence type="predicted"/>
<name>A0A8S9H5C3_BRACR</name>
<evidence type="ECO:0000313" key="1">
    <source>
        <dbReference type="EMBL" id="KAF2551442.1"/>
    </source>
</evidence>
<gene>
    <name evidence="1" type="ORF">F2Q68_00035357</name>
</gene>
<accession>A0A8S9H5C3</accession>
<dbReference type="Proteomes" id="UP000712281">
    <property type="component" value="Unassembled WGS sequence"/>
</dbReference>
<comment type="caution">
    <text evidence="1">The sequence shown here is derived from an EMBL/GenBank/DDBJ whole genome shotgun (WGS) entry which is preliminary data.</text>
</comment>
<dbReference type="EMBL" id="QGKW02001988">
    <property type="protein sequence ID" value="KAF2551442.1"/>
    <property type="molecule type" value="Genomic_DNA"/>
</dbReference>